<keyword evidence="2" id="KW-1185">Reference proteome</keyword>
<evidence type="ECO:0000313" key="1">
    <source>
        <dbReference type="EMBL" id="RPD61917.1"/>
    </source>
</evidence>
<evidence type="ECO:0000313" key="2">
    <source>
        <dbReference type="Proteomes" id="UP000313359"/>
    </source>
</evidence>
<proteinExistence type="predicted"/>
<gene>
    <name evidence="1" type="ORF">L227DRAFT_43750</name>
</gene>
<dbReference type="EMBL" id="ML122260">
    <property type="protein sequence ID" value="RPD61917.1"/>
    <property type="molecule type" value="Genomic_DNA"/>
</dbReference>
<sequence>MGESESNSNGGTQHEAWGLRIGIFLPGTTGELTDAVASIPLLLRTAGTALQTSRMKRAAVNACRAQRNIWKLPRYCSVSYGPREIVIRGGVARKRTAVTMRMGTMTFLWKSTTSQTVRTEILVVRDANAELHQAVAPGVRCQLATSMRASEPARLPPTSISCMQVSRPSCSPRRASPDI</sequence>
<protein>
    <submittedName>
        <fullName evidence="1">Uncharacterized protein</fullName>
    </submittedName>
</protein>
<dbReference type="Proteomes" id="UP000313359">
    <property type="component" value="Unassembled WGS sequence"/>
</dbReference>
<organism evidence="1 2">
    <name type="scientific">Lentinus tigrinus ALCF2SS1-6</name>
    <dbReference type="NCBI Taxonomy" id="1328759"/>
    <lineage>
        <taxon>Eukaryota</taxon>
        <taxon>Fungi</taxon>
        <taxon>Dikarya</taxon>
        <taxon>Basidiomycota</taxon>
        <taxon>Agaricomycotina</taxon>
        <taxon>Agaricomycetes</taxon>
        <taxon>Polyporales</taxon>
        <taxon>Polyporaceae</taxon>
        <taxon>Lentinus</taxon>
    </lineage>
</organism>
<name>A0A5C2SF81_9APHY</name>
<accession>A0A5C2SF81</accession>
<dbReference type="AlphaFoldDB" id="A0A5C2SF81"/>
<reference evidence="1" key="1">
    <citation type="journal article" date="2018" name="Genome Biol. Evol.">
        <title>Genomics and development of Lentinus tigrinus, a white-rot wood-decaying mushroom with dimorphic fruiting bodies.</title>
        <authorList>
            <person name="Wu B."/>
            <person name="Xu Z."/>
            <person name="Knudson A."/>
            <person name="Carlson A."/>
            <person name="Chen N."/>
            <person name="Kovaka S."/>
            <person name="LaButti K."/>
            <person name="Lipzen A."/>
            <person name="Pennachio C."/>
            <person name="Riley R."/>
            <person name="Schakwitz W."/>
            <person name="Umezawa K."/>
            <person name="Ohm R.A."/>
            <person name="Grigoriev I.V."/>
            <person name="Nagy L.G."/>
            <person name="Gibbons J."/>
            <person name="Hibbett D."/>
        </authorList>
    </citation>
    <scope>NUCLEOTIDE SEQUENCE [LARGE SCALE GENOMIC DNA]</scope>
    <source>
        <strain evidence="1">ALCF2SS1-6</strain>
    </source>
</reference>